<evidence type="ECO:0000313" key="2">
    <source>
        <dbReference type="EMBL" id="SFC16942.1"/>
    </source>
</evidence>
<accession>A0A1I1H076</accession>
<dbReference type="AlphaFoldDB" id="A0A1I1H076"/>
<name>A0A1I1H076_9BACT</name>
<keyword evidence="1" id="KW-0472">Membrane</keyword>
<dbReference type="STRING" id="927664.SAMN05421780_103146"/>
<dbReference type="RefSeq" id="WP_091509958.1">
    <property type="nucleotide sequence ID" value="NZ_FOLE01000003.1"/>
</dbReference>
<feature type="transmembrane region" description="Helical" evidence="1">
    <location>
        <begin position="61"/>
        <end position="85"/>
    </location>
</feature>
<protein>
    <submittedName>
        <fullName evidence="2">Uncharacterized protein</fullName>
    </submittedName>
</protein>
<gene>
    <name evidence="2" type="ORF">SAMN05421780_103146</name>
</gene>
<keyword evidence="1" id="KW-1133">Transmembrane helix</keyword>
<proteinExistence type="predicted"/>
<feature type="transmembrane region" description="Helical" evidence="1">
    <location>
        <begin position="91"/>
        <end position="110"/>
    </location>
</feature>
<keyword evidence="1" id="KW-0812">Transmembrane</keyword>
<feature type="transmembrane region" description="Helical" evidence="1">
    <location>
        <begin position="29"/>
        <end position="49"/>
    </location>
</feature>
<dbReference type="EMBL" id="FOLE01000003">
    <property type="protein sequence ID" value="SFC16942.1"/>
    <property type="molecule type" value="Genomic_DNA"/>
</dbReference>
<sequence>MKAIFITFAIAVGLTLAIGQIEGGALLHRYIWYMHGYFFLIAILVHFIVEYGLKHFSDQAYLFYLGGMFTRLFVSVGLLTLYLLFGTEPRSAIVVGTANFLFLYLLYALVEIKSFLHNLRQNS</sequence>
<evidence type="ECO:0000256" key="1">
    <source>
        <dbReference type="SAM" id="Phobius"/>
    </source>
</evidence>
<organism evidence="2 3">
    <name type="scientific">Flexibacter flexilis DSM 6793</name>
    <dbReference type="NCBI Taxonomy" id="927664"/>
    <lineage>
        <taxon>Bacteria</taxon>
        <taxon>Pseudomonadati</taxon>
        <taxon>Bacteroidota</taxon>
        <taxon>Cytophagia</taxon>
        <taxon>Cytophagales</taxon>
        <taxon>Flexibacteraceae</taxon>
        <taxon>Flexibacter</taxon>
    </lineage>
</organism>
<reference evidence="2 3" key="1">
    <citation type="submission" date="2016-10" db="EMBL/GenBank/DDBJ databases">
        <authorList>
            <person name="de Groot N.N."/>
        </authorList>
    </citation>
    <scope>NUCLEOTIDE SEQUENCE [LARGE SCALE GENOMIC DNA]</scope>
    <source>
        <strain evidence="2 3">DSM 6793</strain>
    </source>
</reference>
<evidence type="ECO:0000313" key="3">
    <source>
        <dbReference type="Proteomes" id="UP000199514"/>
    </source>
</evidence>
<dbReference type="Proteomes" id="UP000199514">
    <property type="component" value="Unassembled WGS sequence"/>
</dbReference>
<dbReference type="OrthoDB" id="981547at2"/>
<keyword evidence="3" id="KW-1185">Reference proteome</keyword>